<accession>A0ABS2YDY8</accession>
<dbReference type="Proteomes" id="UP001166093">
    <property type="component" value="Unassembled WGS sequence"/>
</dbReference>
<sequence length="204" mass="22474">MKDGKAPSWLIGNFDMPDGTAETITNTITCVLQQCKIPIAKVVGFGSDGAAVMRVSGVSTDLKLNPRMTSVHCTALRVALASSGAAAKVNKIKQYKQTVNTVFNYFKYSACRCERLQEFNRILDEEDFANTTVEGLHKQVSTYSFVATTYMLLDVMPIMDRLNKVFQLDNVNLGLIKPSVKIALDLLGDLLTSRGDQGRLSDRL</sequence>
<feature type="non-terminal residue" evidence="1">
    <location>
        <position position="204"/>
    </location>
</feature>
<evidence type="ECO:0000313" key="1">
    <source>
        <dbReference type="EMBL" id="MBN3284374.1"/>
    </source>
</evidence>
<protein>
    <submittedName>
        <fullName evidence="1">ZN862 protein</fullName>
    </submittedName>
</protein>
<comment type="caution">
    <text evidence="1">The sequence shown here is derived from an EMBL/GenBank/DDBJ whole genome shotgun (WGS) entry which is preliminary data.</text>
</comment>
<organism evidence="1 2">
    <name type="scientific">Polyodon spathula</name>
    <name type="common">North American paddlefish</name>
    <name type="synonym">Squalus spathula</name>
    <dbReference type="NCBI Taxonomy" id="7913"/>
    <lineage>
        <taxon>Eukaryota</taxon>
        <taxon>Metazoa</taxon>
        <taxon>Chordata</taxon>
        <taxon>Craniata</taxon>
        <taxon>Vertebrata</taxon>
        <taxon>Euteleostomi</taxon>
        <taxon>Actinopterygii</taxon>
        <taxon>Chondrostei</taxon>
        <taxon>Acipenseriformes</taxon>
        <taxon>Polyodontidae</taxon>
        <taxon>Polyodon</taxon>
    </lineage>
</organism>
<name>A0ABS2YDY8_POLSP</name>
<dbReference type="EMBL" id="JAAWVQ010135859">
    <property type="protein sequence ID" value="MBN3284374.1"/>
    <property type="molecule type" value="Genomic_DNA"/>
</dbReference>
<keyword evidence="2" id="KW-1185">Reference proteome</keyword>
<dbReference type="PANTHER" id="PTHR46880">
    <property type="entry name" value="RAS-ASSOCIATING DOMAIN-CONTAINING PROTEIN"/>
    <property type="match status" value="1"/>
</dbReference>
<proteinExistence type="predicted"/>
<evidence type="ECO:0000313" key="2">
    <source>
        <dbReference type="Proteomes" id="UP001166093"/>
    </source>
</evidence>
<reference evidence="1" key="1">
    <citation type="journal article" date="2021" name="Cell">
        <title>Tracing the genetic footprints of vertebrate landing in non-teleost ray-finned fishes.</title>
        <authorList>
            <person name="Bi X."/>
            <person name="Wang K."/>
            <person name="Yang L."/>
            <person name="Pan H."/>
            <person name="Jiang H."/>
            <person name="Wei Q."/>
            <person name="Fang M."/>
            <person name="Yu H."/>
            <person name="Zhu C."/>
            <person name="Cai Y."/>
            <person name="He Y."/>
            <person name="Gan X."/>
            <person name="Zeng H."/>
            <person name="Yu D."/>
            <person name="Zhu Y."/>
            <person name="Jiang H."/>
            <person name="Qiu Q."/>
            <person name="Yang H."/>
            <person name="Zhang Y.E."/>
            <person name="Wang W."/>
            <person name="Zhu M."/>
            <person name="He S."/>
            <person name="Zhang G."/>
        </authorList>
    </citation>
    <scope>NUCLEOTIDE SEQUENCE</scope>
    <source>
        <strain evidence="1">Pddl_001</strain>
    </source>
</reference>
<feature type="non-terminal residue" evidence="1">
    <location>
        <position position="1"/>
    </location>
</feature>
<dbReference type="PANTHER" id="PTHR46880:SF5">
    <property type="entry name" value="DUF4371 DOMAIN-CONTAINING PROTEIN"/>
    <property type="match status" value="1"/>
</dbReference>
<gene>
    <name evidence="1" type="primary">Znf862_0</name>
    <name evidence="1" type="ORF">GTO93_0004176</name>
</gene>